<dbReference type="AlphaFoldDB" id="A0AAW7X8C3"/>
<evidence type="ECO:0000256" key="3">
    <source>
        <dbReference type="SAM" id="Coils"/>
    </source>
</evidence>
<proteinExistence type="predicted"/>
<evidence type="ECO:0000313" key="6">
    <source>
        <dbReference type="Proteomes" id="UP001169760"/>
    </source>
</evidence>
<dbReference type="RefSeq" id="WP_216062967.1">
    <property type="nucleotide sequence ID" value="NZ_JAHKPP010000006.1"/>
</dbReference>
<feature type="modified residue" description="4-aspartylphosphate" evidence="2">
    <location>
        <position position="56"/>
    </location>
</feature>
<protein>
    <submittedName>
        <fullName evidence="5">Fused response regulator/phosphatase</fullName>
    </submittedName>
</protein>
<dbReference type="SMART" id="SM00448">
    <property type="entry name" value="REC"/>
    <property type="match status" value="1"/>
</dbReference>
<dbReference type="PANTHER" id="PTHR43156">
    <property type="entry name" value="STAGE II SPORULATION PROTEIN E-RELATED"/>
    <property type="match status" value="1"/>
</dbReference>
<accession>A0AAW7X8C3</accession>
<dbReference type="GO" id="GO:0016791">
    <property type="term" value="F:phosphatase activity"/>
    <property type="evidence" value="ECO:0007669"/>
    <property type="project" value="TreeGrafter"/>
</dbReference>
<comment type="caution">
    <text evidence="5">The sequence shown here is derived from an EMBL/GenBank/DDBJ whole genome shotgun (WGS) entry which is preliminary data.</text>
</comment>
<organism evidence="5 6">
    <name type="scientific">Saccharophagus degradans</name>
    <dbReference type="NCBI Taxonomy" id="86304"/>
    <lineage>
        <taxon>Bacteria</taxon>
        <taxon>Pseudomonadati</taxon>
        <taxon>Pseudomonadota</taxon>
        <taxon>Gammaproteobacteria</taxon>
        <taxon>Cellvibrionales</taxon>
        <taxon>Cellvibrionaceae</taxon>
        <taxon>Saccharophagus</taxon>
    </lineage>
</organism>
<feature type="domain" description="Response regulatory" evidence="4">
    <location>
        <begin position="7"/>
        <end position="121"/>
    </location>
</feature>
<evidence type="ECO:0000256" key="2">
    <source>
        <dbReference type="PROSITE-ProRule" id="PRU00169"/>
    </source>
</evidence>
<dbReference type="PANTHER" id="PTHR43156:SF2">
    <property type="entry name" value="STAGE II SPORULATION PROTEIN E"/>
    <property type="match status" value="1"/>
</dbReference>
<dbReference type="InterPro" id="IPR001789">
    <property type="entry name" value="Sig_transdc_resp-reg_receiver"/>
</dbReference>
<dbReference type="Pfam" id="PF00072">
    <property type="entry name" value="Response_reg"/>
    <property type="match status" value="1"/>
</dbReference>
<dbReference type="InterPro" id="IPR052016">
    <property type="entry name" value="Bact_Sigma-Reg"/>
</dbReference>
<evidence type="ECO:0000313" key="5">
    <source>
        <dbReference type="EMBL" id="MDO6422816.1"/>
    </source>
</evidence>
<dbReference type="EMBL" id="JAUOPB010000007">
    <property type="protein sequence ID" value="MDO6422816.1"/>
    <property type="molecule type" value="Genomic_DNA"/>
</dbReference>
<dbReference type="SMART" id="SM00331">
    <property type="entry name" value="PP2C_SIG"/>
    <property type="match status" value="1"/>
</dbReference>
<gene>
    <name evidence="5" type="ORF">Q4521_10050</name>
</gene>
<dbReference type="InterPro" id="IPR001932">
    <property type="entry name" value="PPM-type_phosphatase-like_dom"/>
</dbReference>
<dbReference type="GO" id="GO:0000160">
    <property type="term" value="P:phosphorelay signal transduction system"/>
    <property type="evidence" value="ECO:0007669"/>
    <property type="project" value="InterPro"/>
</dbReference>
<dbReference type="PROSITE" id="PS50110">
    <property type="entry name" value="RESPONSE_REGULATORY"/>
    <property type="match status" value="1"/>
</dbReference>
<feature type="coiled-coil region" evidence="3">
    <location>
        <begin position="124"/>
        <end position="158"/>
    </location>
</feature>
<evidence type="ECO:0000256" key="1">
    <source>
        <dbReference type="ARBA" id="ARBA00022801"/>
    </source>
</evidence>
<keyword evidence="1" id="KW-0378">Hydrolase</keyword>
<sequence>MSQSGRRLLVIDDDTIVRQSIAAYLEDSGFLVHQEADGHSALTWLMDNPPCLVLTDLRMPGTDGLTLLKAIREWDVELPVIVISGAGAVHDVAEALRHGASDYLVKPIVDMEVLVHSIRRALERHDLIIENRQYRLELEKANKELKEYIRVLERDQLAGRRVQSKLLPPPAVSFGGINVDYKIIPSLYLSGDFVDYGFLSNRYLAFYLTDVSGHGAASAFVTVWLKQIVRRFFREQEIFNTKDSFERDTASLLKLINKEVIRSKVGAHMTCFVGVIDTHTHEMRYVVAGHLPLPLLIANGRAEYLEGKGKPLGIFEDAEWEVQSIQLPLQQQFSLVVFSDGVLEVLPPDNLIEKENYLRNILSKQQGSIEDICAALQINSLDAAPDDIAVLKIDNEMLK</sequence>
<keyword evidence="2" id="KW-0597">Phosphoprotein</keyword>
<reference evidence="5" key="1">
    <citation type="submission" date="2023-07" db="EMBL/GenBank/DDBJ databases">
        <title>Genome content predicts the carbon catabolic preferences of heterotrophic bacteria.</title>
        <authorList>
            <person name="Gralka M."/>
        </authorList>
    </citation>
    <scope>NUCLEOTIDE SEQUENCE</scope>
    <source>
        <strain evidence="5">I3M17_2</strain>
    </source>
</reference>
<dbReference type="Proteomes" id="UP001169760">
    <property type="component" value="Unassembled WGS sequence"/>
</dbReference>
<evidence type="ECO:0000259" key="4">
    <source>
        <dbReference type="PROSITE" id="PS50110"/>
    </source>
</evidence>
<keyword evidence="3" id="KW-0175">Coiled coil</keyword>
<dbReference type="Pfam" id="PF07228">
    <property type="entry name" value="SpoIIE"/>
    <property type="match status" value="1"/>
</dbReference>
<name>A0AAW7X8C3_9GAMM</name>